<keyword evidence="1" id="KW-0812">Transmembrane</keyword>
<feature type="transmembrane region" description="Helical" evidence="1">
    <location>
        <begin position="330"/>
        <end position="349"/>
    </location>
</feature>
<dbReference type="EMBL" id="JBHTBX010000012">
    <property type="protein sequence ID" value="MFC7435970.1"/>
    <property type="molecule type" value="Genomic_DNA"/>
</dbReference>
<feature type="transmembrane region" description="Helical" evidence="1">
    <location>
        <begin position="190"/>
        <end position="209"/>
    </location>
</feature>
<keyword evidence="1" id="KW-0472">Membrane</keyword>
<keyword evidence="1" id="KW-1133">Transmembrane helix</keyword>
<dbReference type="PANTHER" id="PTHR39084">
    <property type="entry name" value="MEMBRANE PROTEIN-RELATED"/>
    <property type="match status" value="1"/>
</dbReference>
<feature type="domain" description="DUF4010" evidence="3">
    <location>
        <begin position="199"/>
        <end position="415"/>
    </location>
</feature>
<evidence type="ECO:0000259" key="3">
    <source>
        <dbReference type="Pfam" id="PF13194"/>
    </source>
</evidence>
<dbReference type="PANTHER" id="PTHR39084:SF1">
    <property type="entry name" value="DUF4010 DOMAIN-CONTAINING PROTEIN"/>
    <property type="match status" value="1"/>
</dbReference>
<feature type="transmembrane region" description="Helical" evidence="1">
    <location>
        <begin position="64"/>
        <end position="97"/>
    </location>
</feature>
<evidence type="ECO:0000313" key="5">
    <source>
        <dbReference type="Proteomes" id="UP001596495"/>
    </source>
</evidence>
<name>A0ABW2RD35_9BURK</name>
<feature type="transmembrane region" description="Helical" evidence="1">
    <location>
        <begin position="254"/>
        <end position="274"/>
    </location>
</feature>
<dbReference type="InterPro" id="IPR049177">
    <property type="entry name" value="MgtC_SapB_SrpB_YhiD_N"/>
</dbReference>
<gene>
    <name evidence="4" type="ORF">ACFQNJ_15755</name>
</gene>
<accession>A0ABW2RD35</accession>
<feature type="transmembrane region" description="Helical" evidence="1">
    <location>
        <begin position="117"/>
        <end position="142"/>
    </location>
</feature>
<keyword evidence="5" id="KW-1185">Reference proteome</keyword>
<dbReference type="Proteomes" id="UP001596495">
    <property type="component" value="Unassembled WGS sequence"/>
</dbReference>
<proteinExistence type="predicted"/>
<dbReference type="Pfam" id="PF13194">
    <property type="entry name" value="DUF4010"/>
    <property type="match status" value="1"/>
</dbReference>
<feature type="transmembrane region" description="Helical" evidence="1">
    <location>
        <begin position="24"/>
        <end position="43"/>
    </location>
</feature>
<feature type="transmembrane region" description="Helical" evidence="1">
    <location>
        <begin position="361"/>
        <end position="382"/>
    </location>
</feature>
<evidence type="ECO:0000313" key="4">
    <source>
        <dbReference type="EMBL" id="MFC7435970.1"/>
    </source>
</evidence>
<comment type="caution">
    <text evidence="4">The sequence shown here is derived from an EMBL/GenBank/DDBJ whole genome shotgun (WGS) entry which is preliminary data.</text>
</comment>
<evidence type="ECO:0000259" key="2">
    <source>
        <dbReference type="Pfam" id="PF02308"/>
    </source>
</evidence>
<evidence type="ECO:0000256" key="1">
    <source>
        <dbReference type="SAM" id="Phobius"/>
    </source>
</evidence>
<feature type="transmembrane region" description="Helical" evidence="1">
    <location>
        <begin position="417"/>
        <end position="442"/>
    </location>
</feature>
<feature type="domain" description="MgtC/SapB/SrpB/YhiD N-terminal" evidence="2">
    <location>
        <begin position="31"/>
        <end position="149"/>
    </location>
</feature>
<sequence>MDRPAEPDVTEAQETVLDLMTTEAGRAAAVLAAALGCGLLIGIERERRKGSGPGRAFAGVRTFSLTSVLGAAGALSGQVALLAIGAAFVAGLGLMAYWRDRSDDPGVTTEIALLLTYVIGALAAWHMPIAAGLAVGMTGLLAARARLHQLARQWLSPGEVRDGIVLAALVLMALPLVPDRPLWGNVLNPHVILQLLALLLAVQSLAHFCRRLLEARQAVAFSALASGFVSSTATIATLGLAVREQRADARLMAAGGLFSCVSTQLQLLLVASAVRPEWLRVLWLPALGAAVLAAAWGWWLLRTDGEAPADGVVSSPRIEGFPSSGTDRMFSLQGAAAVAALLAGIQALVHGMELWLGRGGLIAGTLLAALADLHSALAAAFLSAGPQAGGTAVLAVVLALLVHAGSKSLTAGLVGGWRYLAWLAPGLWVHSLLAAAGIWWLAGR</sequence>
<feature type="transmembrane region" description="Helical" evidence="1">
    <location>
        <begin position="388"/>
        <end position="405"/>
    </location>
</feature>
<dbReference type="Pfam" id="PF02308">
    <property type="entry name" value="MgtC"/>
    <property type="match status" value="1"/>
</dbReference>
<dbReference type="RefSeq" id="WP_382259281.1">
    <property type="nucleotide sequence ID" value="NZ_JBHTBX010000012.1"/>
</dbReference>
<dbReference type="InterPro" id="IPR025105">
    <property type="entry name" value="DUF4010"/>
</dbReference>
<protein>
    <submittedName>
        <fullName evidence="4">MgtC/SapB family protein</fullName>
    </submittedName>
</protein>
<feature type="transmembrane region" description="Helical" evidence="1">
    <location>
        <begin position="281"/>
        <end position="301"/>
    </location>
</feature>
<reference evidence="5" key="1">
    <citation type="journal article" date="2019" name="Int. J. Syst. Evol. Microbiol.">
        <title>The Global Catalogue of Microorganisms (GCM) 10K type strain sequencing project: providing services to taxonomists for standard genome sequencing and annotation.</title>
        <authorList>
            <consortium name="The Broad Institute Genomics Platform"/>
            <consortium name="The Broad Institute Genome Sequencing Center for Infectious Disease"/>
            <person name="Wu L."/>
            <person name="Ma J."/>
        </authorList>
    </citation>
    <scope>NUCLEOTIDE SEQUENCE [LARGE SCALE GENOMIC DNA]</scope>
    <source>
        <strain evidence="5">CCUG 54518</strain>
    </source>
</reference>
<organism evidence="4 5">
    <name type="scientific">Hydrogenophaga bisanensis</name>
    <dbReference type="NCBI Taxonomy" id="439611"/>
    <lineage>
        <taxon>Bacteria</taxon>
        <taxon>Pseudomonadati</taxon>
        <taxon>Pseudomonadota</taxon>
        <taxon>Betaproteobacteria</taxon>
        <taxon>Burkholderiales</taxon>
        <taxon>Comamonadaceae</taxon>
        <taxon>Hydrogenophaga</taxon>
    </lineage>
</organism>
<feature type="transmembrane region" description="Helical" evidence="1">
    <location>
        <begin position="221"/>
        <end position="242"/>
    </location>
</feature>